<dbReference type="InterPro" id="IPR050259">
    <property type="entry name" value="SDR"/>
</dbReference>
<dbReference type="GO" id="GO:0042619">
    <property type="term" value="P:poly-hydroxybutyrate biosynthetic process"/>
    <property type="evidence" value="ECO:0007669"/>
    <property type="project" value="InterPro"/>
</dbReference>
<dbReference type="PROSITE" id="PS00061">
    <property type="entry name" value="ADH_SHORT"/>
    <property type="match status" value="1"/>
</dbReference>
<dbReference type="InterPro" id="IPR036291">
    <property type="entry name" value="NAD(P)-bd_dom_sf"/>
</dbReference>
<dbReference type="PANTHER" id="PTHR42879:SF2">
    <property type="entry name" value="3-OXOACYL-[ACYL-CARRIER-PROTEIN] REDUCTASE FABG"/>
    <property type="match status" value="1"/>
</dbReference>
<dbReference type="SUPFAM" id="SSF51735">
    <property type="entry name" value="NAD(P)-binding Rossmann-fold domains"/>
    <property type="match status" value="1"/>
</dbReference>
<dbReference type="NCBIfam" id="TIGR01829">
    <property type="entry name" value="AcAcCoA_reduct"/>
    <property type="match status" value="1"/>
</dbReference>
<dbReference type="Pfam" id="PF00106">
    <property type="entry name" value="adh_short"/>
    <property type="match status" value="1"/>
</dbReference>
<accession>A0A1G9Q9D6</accession>
<dbReference type="InterPro" id="IPR020904">
    <property type="entry name" value="Sc_DH/Rdtase_CS"/>
</dbReference>
<feature type="region of interest" description="Disordered" evidence="4">
    <location>
        <begin position="1"/>
        <end position="24"/>
    </location>
</feature>
<dbReference type="GO" id="GO:0032787">
    <property type="term" value="P:monocarboxylic acid metabolic process"/>
    <property type="evidence" value="ECO:0007669"/>
    <property type="project" value="UniProtKB-ARBA"/>
</dbReference>
<dbReference type="GO" id="GO:0018454">
    <property type="term" value="F:acetoacetyl-CoA reductase activity"/>
    <property type="evidence" value="ECO:0007669"/>
    <property type="project" value="InterPro"/>
</dbReference>
<dbReference type="PRINTS" id="PR00080">
    <property type="entry name" value="SDRFAMILY"/>
</dbReference>
<evidence type="ECO:0000313" key="6">
    <source>
        <dbReference type="EMBL" id="SDM07692.1"/>
    </source>
</evidence>
<dbReference type="CDD" id="cd05333">
    <property type="entry name" value="BKR_SDR_c"/>
    <property type="match status" value="1"/>
</dbReference>
<dbReference type="NCBIfam" id="NF009464">
    <property type="entry name" value="PRK12824.1"/>
    <property type="match status" value="1"/>
</dbReference>
<sequence>MTMSPEPFKTDSVSPDITTQERDKMTQTIPIAWVTGGTGGIGTAICEALVREGYQVVAGYHNPDKAKAWLEERRAQGYDNIALSGANLIDYESCEAGVREIREKHGPVGVLVNCAGITRDTTLKKMSPEQWHSVIDCNLNSVFNTCRCVIEDMLEAGYGRIVNISSINGRKGQFGQANYAAAKAGMHGLTMSLAQETATKGITVNTLSPGYIATDMIMNIPEKVREAIRETIPVKRYGTPEEIARAVAFLAHRDSGFITGANLDINGGQFMG</sequence>
<dbReference type="GO" id="GO:0005737">
    <property type="term" value="C:cytoplasm"/>
    <property type="evidence" value="ECO:0007669"/>
    <property type="project" value="InterPro"/>
</dbReference>
<evidence type="ECO:0000256" key="4">
    <source>
        <dbReference type="SAM" id="MobiDB-lite"/>
    </source>
</evidence>
<dbReference type="AlphaFoldDB" id="A0A1G9Q9D6"/>
<dbReference type="SMART" id="SM00822">
    <property type="entry name" value="PKS_KR"/>
    <property type="match status" value="1"/>
</dbReference>
<organism evidence="6 7">
    <name type="scientific">Modicisalibacter muralis</name>
    <dbReference type="NCBI Taxonomy" id="119000"/>
    <lineage>
        <taxon>Bacteria</taxon>
        <taxon>Pseudomonadati</taxon>
        <taxon>Pseudomonadota</taxon>
        <taxon>Gammaproteobacteria</taxon>
        <taxon>Oceanospirillales</taxon>
        <taxon>Halomonadaceae</taxon>
        <taxon>Modicisalibacter</taxon>
    </lineage>
</organism>
<dbReference type="InterPro" id="IPR002347">
    <property type="entry name" value="SDR_fam"/>
</dbReference>
<evidence type="ECO:0000256" key="3">
    <source>
        <dbReference type="RuleBase" id="RU000363"/>
    </source>
</evidence>
<evidence type="ECO:0000256" key="2">
    <source>
        <dbReference type="ARBA" id="ARBA00023002"/>
    </source>
</evidence>
<dbReference type="FunFam" id="3.40.50.720:FF:000173">
    <property type="entry name" value="3-oxoacyl-[acyl-carrier protein] reductase"/>
    <property type="match status" value="1"/>
</dbReference>
<dbReference type="STRING" id="119000.SAMN05661010_03278"/>
<gene>
    <name evidence="6" type="ORF">SAMN05661010_03278</name>
</gene>
<dbReference type="EMBL" id="FNGI01000011">
    <property type="protein sequence ID" value="SDM07692.1"/>
    <property type="molecule type" value="Genomic_DNA"/>
</dbReference>
<keyword evidence="7" id="KW-1185">Reference proteome</keyword>
<keyword evidence="2" id="KW-0560">Oxidoreductase</keyword>
<dbReference type="PANTHER" id="PTHR42879">
    <property type="entry name" value="3-OXOACYL-(ACYL-CARRIER-PROTEIN) REDUCTASE"/>
    <property type="match status" value="1"/>
</dbReference>
<name>A0A1G9Q9D6_9GAMM</name>
<evidence type="ECO:0000313" key="7">
    <source>
        <dbReference type="Proteomes" id="UP000198654"/>
    </source>
</evidence>
<dbReference type="Proteomes" id="UP000198654">
    <property type="component" value="Unassembled WGS sequence"/>
</dbReference>
<dbReference type="InterPro" id="IPR057326">
    <property type="entry name" value="KR_dom"/>
</dbReference>
<reference evidence="6 7" key="1">
    <citation type="submission" date="2016-10" db="EMBL/GenBank/DDBJ databases">
        <authorList>
            <person name="de Groot N.N."/>
        </authorList>
    </citation>
    <scope>NUCLEOTIDE SEQUENCE [LARGE SCALE GENOMIC DNA]</scope>
    <source>
        <strain evidence="6 7">DSM 14789</strain>
    </source>
</reference>
<feature type="domain" description="Ketoreductase" evidence="5">
    <location>
        <begin position="30"/>
        <end position="210"/>
    </location>
</feature>
<comment type="similarity">
    <text evidence="1 3">Belongs to the short-chain dehydrogenases/reductases (SDR) family.</text>
</comment>
<protein>
    <submittedName>
        <fullName evidence="6">3-oxoacyl-[acyl-carrier-protein] reductase</fullName>
    </submittedName>
</protein>
<dbReference type="PRINTS" id="PR00081">
    <property type="entry name" value="GDHRDH"/>
</dbReference>
<evidence type="ECO:0000259" key="5">
    <source>
        <dbReference type="SMART" id="SM00822"/>
    </source>
</evidence>
<dbReference type="NCBIfam" id="NF009466">
    <property type="entry name" value="PRK12826.1-2"/>
    <property type="match status" value="1"/>
</dbReference>
<evidence type="ECO:0000256" key="1">
    <source>
        <dbReference type="ARBA" id="ARBA00006484"/>
    </source>
</evidence>
<proteinExistence type="inferred from homology"/>
<dbReference type="InterPro" id="IPR011283">
    <property type="entry name" value="Acetoacetyl-CoA_reductase"/>
</dbReference>
<dbReference type="Gene3D" id="3.40.50.720">
    <property type="entry name" value="NAD(P)-binding Rossmann-like Domain"/>
    <property type="match status" value="1"/>
</dbReference>